<gene>
    <name evidence="2" type="ORF">EG68_06876</name>
</gene>
<dbReference type="InterPro" id="IPR001680">
    <property type="entry name" value="WD40_rpt"/>
</dbReference>
<proteinExistence type="predicted"/>
<accession>A0A8S9YT94</accession>
<keyword evidence="1" id="KW-0853">WD repeat</keyword>
<dbReference type="Proteomes" id="UP000822476">
    <property type="component" value="Unassembled WGS sequence"/>
</dbReference>
<dbReference type="PROSITE" id="PS50294">
    <property type="entry name" value="WD_REPEATS_REGION"/>
    <property type="match status" value="1"/>
</dbReference>
<protein>
    <recommendedName>
        <fullName evidence="4">WD repeat-containing protein 27</fullName>
    </recommendedName>
</protein>
<comment type="caution">
    <text evidence="2">The sequence shown here is derived from an EMBL/GenBank/DDBJ whole genome shotgun (WGS) entry which is preliminary data.</text>
</comment>
<sequence>MGSKFKPSLIFLQSNGFTFLDVLDDLISFCRHDRPRTVFLGKYEQLPEMSVLFKSACNIKCLKLIPSNSSIRILIATSLEVHLIEVDDVHDNSLLGRRPLFSLRDECDDQLKVLFDVDANMSVLVFTRGTRLNIRPIENPLTETVFIGSHPKEIVNLSFLLFHPTYLVSVCEDTIKIWDVNKQGLLHTINNLRVSPSAFCLHPFENCFIYGSKDGQVLSVNTSSKSFSTSEICSLQKYSIEFAEQLTVPPKSQKLIRSGNGRSQWSKEQRLFPRISSEVSYHVLAIAFITSTIGINRPKELRSFPLKLAIITCARFCLINVATSQIETTCSWSELGLSDWTYVLEGGVTATLTSINFWVQNEDRDVGFFSLPYNQTDESPKAILSFHGVQNTEHKLSTLSLLASGDLQSNSVLRKTLRRQNNDDHIKSKINKGQFLNKAVSFGHPIKSSGYARQEPPRKMFQPLTKSQHSSHNYNGKKNGGRLSQLTKIYARSETAPCILNYSGLVDAYSTPIYHLSYSPTGNRLAVALGNGVCLLLRCTSRKDTDQLHCKPLLELPSGDTLSGHKGPVLCASWSSDGRLLVTGSADRVARIWVVGENITVKQHKRLKPGPRTTLVMDSINGGSTNCFGVRADLQSATIKNDKNMKDGNLFPDCIQFAHFHYLDSFVYLVCRNVIRLYSYDLADITNMLDKGHATSLYKLAGTFAINSCNRITAISSVNMFYSYLLISAGSDRRLSVLDLNASRIVEETESAHTRNITAITLNQGSMFSNPIETDDPLSVSSGNISESYSTFATVAPGDCARMWDLRDTTHPVLQFSNPDVTTATYTSIGASVDPLVPPVNASFSPCGRQLVVGGRLTPNQLYPVIYDTRRPGSHPLATLYPNTNKAPSSPTTVVAWHPLRPEVATGSHEGQLATFVAS</sequence>
<dbReference type="AlphaFoldDB" id="A0A8S9YT94"/>
<reference evidence="2" key="1">
    <citation type="submission" date="2019-07" db="EMBL/GenBank/DDBJ databases">
        <title>Annotation for the trematode Paragonimus miyazaki's.</title>
        <authorList>
            <person name="Choi Y.-J."/>
        </authorList>
    </citation>
    <scope>NUCLEOTIDE SEQUENCE</scope>
    <source>
        <strain evidence="2">Japan</strain>
    </source>
</reference>
<dbReference type="PANTHER" id="PTHR44525">
    <property type="entry name" value="WD REPEAT-CONTAINING PROTEIN 27"/>
    <property type="match status" value="1"/>
</dbReference>
<dbReference type="SUPFAM" id="SSF50978">
    <property type="entry name" value="WD40 repeat-like"/>
    <property type="match status" value="1"/>
</dbReference>
<dbReference type="Pfam" id="PF00400">
    <property type="entry name" value="WD40"/>
    <property type="match status" value="1"/>
</dbReference>
<name>A0A8S9YT94_9TREM</name>
<evidence type="ECO:0000313" key="2">
    <source>
        <dbReference type="EMBL" id="KAF7256290.1"/>
    </source>
</evidence>
<keyword evidence="3" id="KW-1185">Reference proteome</keyword>
<evidence type="ECO:0000256" key="1">
    <source>
        <dbReference type="PROSITE-ProRule" id="PRU00221"/>
    </source>
</evidence>
<dbReference type="PANTHER" id="PTHR44525:SF1">
    <property type="entry name" value="WD REPEAT-CONTAINING PROTEIN 27"/>
    <property type="match status" value="1"/>
</dbReference>
<evidence type="ECO:0008006" key="4">
    <source>
        <dbReference type="Google" id="ProtNLM"/>
    </source>
</evidence>
<dbReference type="InterPro" id="IPR015943">
    <property type="entry name" value="WD40/YVTN_repeat-like_dom_sf"/>
</dbReference>
<dbReference type="InterPro" id="IPR036322">
    <property type="entry name" value="WD40_repeat_dom_sf"/>
</dbReference>
<dbReference type="InterPro" id="IPR042411">
    <property type="entry name" value="WDR27"/>
</dbReference>
<dbReference type="Gene3D" id="2.130.10.10">
    <property type="entry name" value="YVTN repeat-like/Quinoprotein amine dehydrogenase"/>
    <property type="match status" value="3"/>
</dbReference>
<organism evidence="2 3">
    <name type="scientific">Paragonimus skrjabini miyazakii</name>
    <dbReference type="NCBI Taxonomy" id="59628"/>
    <lineage>
        <taxon>Eukaryota</taxon>
        <taxon>Metazoa</taxon>
        <taxon>Spiralia</taxon>
        <taxon>Lophotrochozoa</taxon>
        <taxon>Platyhelminthes</taxon>
        <taxon>Trematoda</taxon>
        <taxon>Digenea</taxon>
        <taxon>Plagiorchiida</taxon>
        <taxon>Troglotremata</taxon>
        <taxon>Troglotrematidae</taxon>
        <taxon>Paragonimus</taxon>
    </lineage>
</organism>
<dbReference type="EMBL" id="JTDE01003246">
    <property type="protein sequence ID" value="KAF7256290.1"/>
    <property type="molecule type" value="Genomic_DNA"/>
</dbReference>
<feature type="repeat" description="WD" evidence="1">
    <location>
        <begin position="562"/>
        <end position="593"/>
    </location>
</feature>
<dbReference type="OrthoDB" id="20669at2759"/>
<dbReference type="PROSITE" id="PS50082">
    <property type="entry name" value="WD_REPEATS_2"/>
    <property type="match status" value="1"/>
</dbReference>
<dbReference type="SMART" id="SM00320">
    <property type="entry name" value="WD40"/>
    <property type="match status" value="7"/>
</dbReference>
<evidence type="ECO:0000313" key="3">
    <source>
        <dbReference type="Proteomes" id="UP000822476"/>
    </source>
</evidence>